<dbReference type="SUPFAM" id="SSF56176">
    <property type="entry name" value="FAD-binding/transporter-associated domain-like"/>
    <property type="match status" value="1"/>
</dbReference>
<name>A0A8H5T3Q5_FUSHE</name>
<comment type="similarity">
    <text evidence="2">Belongs to the oxygen-dependent FAD-linked oxidoreductase family.</text>
</comment>
<dbReference type="Pfam" id="PF01565">
    <property type="entry name" value="FAD_binding_4"/>
    <property type="match status" value="1"/>
</dbReference>
<dbReference type="Gene3D" id="3.30.43.10">
    <property type="entry name" value="Uridine Diphospho-n-acetylenolpyruvylglucosamine Reductase, domain 2"/>
    <property type="match status" value="1"/>
</dbReference>
<keyword evidence="8" id="KW-1185">Reference proteome</keyword>
<dbReference type="PANTHER" id="PTHR42973">
    <property type="entry name" value="BINDING OXIDOREDUCTASE, PUTATIVE (AFU_ORTHOLOGUE AFUA_1G17690)-RELATED"/>
    <property type="match status" value="1"/>
</dbReference>
<protein>
    <submittedName>
        <fullName evidence="7">6-hydroxy-D-nicotine oxidase</fullName>
    </submittedName>
</protein>
<proteinExistence type="inferred from homology"/>
<feature type="domain" description="FAD-binding PCMH-type" evidence="6">
    <location>
        <begin position="36"/>
        <end position="209"/>
    </location>
</feature>
<sequence length="480" mass="51742">MTQTKFSSLRNELVQGRLLLPGDDGYEESLQRWSLTCVKPAAAVAQPKTAEEASAVVKFAASNGIKFNVKGGGHSTSQTSCAPSPDGMVLDLSLMREVSVDTEAQTITFGGGCLWKDVDDALWPKGLATVGGTVSHTGVGGLILHGGYGILSGIHGLAIDVLLSCQVVLADGSIVTASSLENADLFWALRGAGSSFGVVTQFTSKVFAQGDIWGGVALLPPDTLPTVVEFINKWGETNDGTQLFLVGFTYGPPGPDPDVPRSPVVLVQMAQIGPNPTEDGTKYFAPLLELEALVKQVGPMPYPNINRGSDEAMATGSRYLFGGANFTLPMELSTAESIHDRFVGFVESEPDTAGSAVLIECIPTQKIKEFPVESTAFNSRGSYFNIGIQYKWQDENLDTNVRAFNRVFQKEIRTLGYNDESMSDGIGHYLNYVSTDQISAKEAFGSNSKRLKTLKKQYDPNNVFDKLWKLVGEVEDNWIA</sequence>
<keyword evidence="5" id="KW-0560">Oxidoreductase</keyword>
<dbReference type="InterPro" id="IPR050416">
    <property type="entry name" value="FAD-linked_Oxidoreductase"/>
</dbReference>
<comment type="caution">
    <text evidence="7">The sequence shown here is derived from an EMBL/GenBank/DDBJ whole genome shotgun (WGS) entry which is preliminary data.</text>
</comment>
<dbReference type="Proteomes" id="UP000567885">
    <property type="component" value="Unassembled WGS sequence"/>
</dbReference>
<comment type="cofactor">
    <cofactor evidence="1">
        <name>FAD</name>
        <dbReference type="ChEBI" id="CHEBI:57692"/>
    </cofactor>
</comment>
<accession>A0A8H5T3Q5</accession>
<dbReference type="PANTHER" id="PTHR42973:SF39">
    <property type="entry name" value="FAD-BINDING PCMH-TYPE DOMAIN-CONTAINING PROTEIN"/>
    <property type="match status" value="1"/>
</dbReference>
<evidence type="ECO:0000256" key="1">
    <source>
        <dbReference type="ARBA" id="ARBA00001974"/>
    </source>
</evidence>
<evidence type="ECO:0000313" key="7">
    <source>
        <dbReference type="EMBL" id="KAF5662316.1"/>
    </source>
</evidence>
<evidence type="ECO:0000259" key="6">
    <source>
        <dbReference type="PROSITE" id="PS51387"/>
    </source>
</evidence>
<dbReference type="InterPro" id="IPR012951">
    <property type="entry name" value="BBE"/>
</dbReference>
<keyword evidence="3" id="KW-0285">Flavoprotein</keyword>
<evidence type="ECO:0000256" key="3">
    <source>
        <dbReference type="ARBA" id="ARBA00022630"/>
    </source>
</evidence>
<keyword evidence="4" id="KW-0274">FAD</keyword>
<dbReference type="Gene3D" id="3.40.462.20">
    <property type="match status" value="1"/>
</dbReference>
<dbReference type="InterPro" id="IPR016166">
    <property type="entry name" value="FAD-bd_PCMH"/>
</dbReference>
<dbReference type="GO" id="GO:0016491">
    <property type="term" value="F:oxidoreductase activity"/>
    <property type="evidence" value="ECO:0007669"/>
    <property type="project" value="UniProtKB-KW"/>
</dbReference>
<dbReference type="Pfam" id="PF08031">
    <property type="entry name" value="BBE"/>
    <property type="match status" value="1"/>
</dbReference>
<dbReference type="PROSITE" id="PS51387">
    <property type="entry name" value="FAD_PCMH"/>
    <property type="match status" value="1"/>
</dbReference>
<evidence type="ECO:0000313" key="8">
    <source>
        <dbReference type="Proteomes" id="UP000567885"/>
    </source>
</evidence>
<dbReference type="Gene3D" id="3.30.465.10">
    <property type="match status" value="1"/>
</dbReference>
<dbReference type="GO" id="GO:0071949">
    <property type="term" value="F:FAD binding"/>
    <property type="evidence" value="ECO:0007669"/>
    <property type="project" value="InterPro"/>
</dbReference>
<dbReference type="AlphaFoldDB" id="A0A8H5T3Q5"/>
<dbReference type="EMBL" id="JAAGWQ010000167">
    <property type="protein sequence ID" value="KAF5662316.1"/>
    <property type="molecule type" value="Genomic_DNA"/>
</dbReference>
<dbReference type="InterPro" id="IPR036318">
    <property type="entry name" value="FAD-bd_PCMH-like_sf"/>
</dbReference>
<evidence type="ECO:0000256" key="5">
    <source>
        <dbReference type="ARBA" id="ARBA00023002"/>
    </source>
</evidence>
<reference evidence="7 8" key="1">
    <citation type="submission" date="2020-05" db="EMBL/GenBank/DDBJ databases">
        <title>Identification and distribution of gene clusters putatively required for synthesis of sphingolipid metabolism inhibitors in phylogenetically diverse species of the filamentous fungus Fusarium.</title>
        <authorList>
            <person name="Kim H.-S."/>
            <person name="Busman M."/>
            <person name="Brown D.W."/>
            <person name="Divon H."/>
            <person name="Uhlig S."/>
            <person name="Proctor R.H."/>
        </authorList>
    </citation>
    <scope>NUCLEOTIDE SEQUENCE [LARGE SCALE GENOMIC DNA]</scope>
    <source>
        <strain evidence="7 8">NRRL 20693</strain>
    </source>
</reference>
<dbReference type="InterPro" id="IPR016169">
    <property type="entry name" value="FAD-bd_PCMH_sub2"/>
</dbReference>
<gene>
    <name evidence="7" type="ORF">FHETE_8023</name>
</gene>
<dbReference type="InterPro" id="IPR006094">
    <property type="entry name" value="Oxid_FAD_bind_N"/>
</dbReference>
<evidence type="ECO:0000256" key="2">
    <source>
        <dbReference type="ARBA" id="ARBA00005466"/>
    </source>
</evidence>
<dbReference type="InterPro" id="IPR016167">
    <property type="entry name" value="FAD-bd_PCMH_sub1"/>
</dbReference>
<dbReference type="OrthoDB" id="415825at2759"/>
<organism evidence="7 8">
    <name type="scientific">Fusarium heterosporum</name>
    <dbReference type="NCBI Taxonomy" id="42747"/>
    <lineage>
        <taxon>Eukaryota</taxon>
        <taxon>Fungi</taxon>
        <taxon>Dikarya</taxon>
        <taxon>Ascomycota</taxon>
        <taxon>Pezizomycotina</taxon>
        <taxon>Sordariomycetes</taxon>
        <taxon>Hypocreomycetidae</taxon>
        <taxon>Hypocreales</taxon>
        <taxon>Nectriaceae</taxon>
        <taxon>Fusarium</taxon>
        <taxon>Fusarium heterosporum species complex</taxon>
    </lineage>
</organism>
<evidence type="ECO:0000256" key="4">
    <source>
        <dbReference type="ARBA" id="ARBA00022827"/>
    </source>
</evidence>